<dbReference type="Pfam" id="PF00528">
    <property type="entry name" value="BPD_transp_1"/>
    <property type="match status" value="1"/>
</dbReference>
<dbReference type="InterPro" id="IPR011864">
    <property type="entry name" value="Phosphate_PstC"/>
</dbReference>
<evidence type="ECO:0000256" key="2">
    <source>
        <dbReference type="ARBA" id="ARBA00007069"/>
    </source>
</evidence>
<dbReference type="GO" id="GO:0005315">
    <property type="term" value="F:phosphate transmembrane transporter activity"/>
    <property type="evidence" value="ECO:0007669"/>
    <property type="project" value="InterPro"/>
</dbReference>
<evidence type="ECO:0000256" key="6">
    <source>
        <dbReference type="ARBA" id="ARBA00022692"/>
    </source>
</evidence>
<evidence type="ECO:0000256" key="1">
    <source>
        <dbReference type="ARBA" id="ARBA00004651"/>
    </source>
</evidence>
<keyword evidence="7 9" id="KW-1133">Transmembrane helix</keyword>
<comment type="subcellular location">
    <subcellularLocation>
        <location evidence="1 9">Cell membrane</location>
        <topology evidence="1 9">Multi-pass membrane protein</topology>
    </subcellularLocation>
</comment>
<evidence type="ECO:0000256" key="3">
    <source>
        <dbReference type="ARBA" id="ARBA00022448"/>
    </source>
</evidence>
<evidence type="ECO:0000256" key="9">
    <source>
        <dbReference type="RuleBase" id="RU363032"/>
    </source>
</evidence>
<feature type="transmembrane region" description="Helical" evidence="9">
    <location>
        <begin position="123"/>
        <end position="150"/>
    </location>
</feature>
<evidence type="ECO:0000256" key="8">
    <source>
        <dbReference type="ARBA" id="ARBA00023136"/>
    </source>
</evidence>
<feature type="transmembrane region" description="Helical" evidence="9">
    <location>
        <begin position="28"/>
        <end position="53"/>
    </location>
</feature>
<dbReference type="GO" id="GO:0006817">
    <property type="term" value="P:phosphate ion transport"/>
    <property type="evidence" value="ECO:0007669"/>
    <property type="project" value="UniProtKB-KW"/>
</dbReference>
<name>A0A928VL64_9CYAN</name>
<proteinExistence type="inferred from homology"/>
<keyword evidence="4 10" id="KW-1003">Cell membrane</keyword>
<accession>A0A928VL64</accession>
<comment type="similarity">
    <text evidence="2 10">Belongs to the binding-protein-dependent transport system permease family. CysTW subfamily.</text>
</comment>
<organism evidence="12 13">
    <name type="scientific">Romeriopsis navalis LEGE 11480</name>
    <dbReference type="NCBI Taxonomy" id="2777977"/>
    <lineage>
        <taxon>Bacteria</taxon>
        <taxon>Bacillati</taxon>
        <taxon>Cyanobacteriota</taxon>
        <taxon>Cyanophyceae</taxon>
        <taxon>Leptolyngbyales</taxon>
        <taxon>Leptolyngbyaceae</taxon>
        <taxon>Romeriopsis</taxon>
        <taxon>Romeriopsis navalis</taxon>
    </lineage>
</organism>
<dbReference type="InterPro" id="IPR051124">
    <property type="entry name" value="Phosphate_Transport_Permease"/>
</dbReference>
<evidence type="ECO:0000256" key="10">
    <source>
        <dbReference type="RuleBase" id="RU363054"/>
    </source>
</evidence>
<dbReference type="GO" id="GO:0005886">
    <property type="term" value="C:plasma membrane"/>
    <property type="evidence" value="ECO:0007669"/>
    <property type="project" value="UniProtKB-SubCell"/>
</dbReference>
<dbReference type="Proteomes" id="UP000625316">
    <property type="component" value="Unassembled WGS sequence"/>
</dbReference>
<dbReference type="PROSITE" id="PS50928">
    <property type="entry name" value="ABC_TM1"/>
    <property type="match status" value="1"/>
</dbReference>
<keyword evidence="6 9" id="KW-0812">Transmembrane</keyword>
<protein>
    <recommendedName>
        <fullName evidence="10">Phosphate transport system permease protein</fullName>
    </recommendedName>
</protein>
<dbReference type="NCBIfam" id="TIGR02138">
    <property type="entry name" value="phosphate_pstC"/>
    <property type="match status" value="1"/>
</dbReference>
<evidence type="ECO:0000256" key="7">
    <source>
        <dbReference type="ARBA" id="ARBA00022989"/>
    </source>
</evidence>
<dbReference type="EMBL" id="JADEXQ010000040">
    <property type="protein sequence ID" value="MBE9030628.1"/>
    <property type="molecule type" value="Genomic_DNA"/>
</dbReference>
<dbReference type="SUPFAM" id="SSF161098">
    <property type="entry name" value="MetI-like"/>
    <property type="match status" value="1"/>
</dbReference>
<feature type="domain" description="ABC transmembrane type-1" evidence="11">
    <location>
        <begin position="85"/>
        <end position="309"/>
    </location>
</feature>
<dbReference type="CDD" id="cd06261">
    <property type="entry name" value="TM_PBP2"/>
    <property type="match status" value="1"/>
</dbReference>
<evidence type="ECO:0000313" key="13">
    <source>
        <dbReference type="Proteomes" id="UP000625316"/>
    </source>
</evidence>
<feature type="transmembrane region" description="Helical" evidence="9">
    <location>
        <begin position="220"/>
        <end position="241"/>
    </location>
</feature>
<dbReference type="InterPro" id="IPR000515">
    <property type="entry name" value="MetI-like"/>
</dbReference>
<keyword evidence="8 9" id="KW-0472">Membrane</keyword>
<dbReference type="RefSeq" id="WP_264325458.1">
    <property type="nucleotide sequence ID" value="NZ_JADEXQ010000040.1"/>
</dbReference>
<dbReference type="PANTHER" id="PTHR30425">
    <property type="entry name" value="PHOSPHATE TRANSPORT SYSTEM PERMEASE PROTEIN PST"/>
    <property type="match status" value="1"/>
</dbReference>
<evidence type="ECO:0000313" key="12">
    <source>
        <dbReference type="EMBL" id="MBE9030628.1"/>
    </source>
</evidence>
<evidence type="ECO:0000256" key="5">
    <source>
        <dbReference type="ARBA" id="ARBA00022592"/>
    </source>
</evidence>
<keyword evidence="5 10" id="KW-0592">Phosphate transport</keyword>
<keyword evidence="3 9" id="KW-0813">Transport</keyword>
<dbReference type="InterPro" id="IPR035906">
    <property type="entry name" value="MetI-like_sf"/>
</dbReference>
<comment type="caution">
    <text evidence="12">The sequence shown here is derived from an EMBL/GenBank/DDBJ whole genome shotgun (WGS) entry which is preliminary data.</text>
</comment>
<feature type="transmembrane region" description="Helical" evidence="9">
    <location>
        <begin position="291"/>
        <end position="313"/>
    </location>
</feature>
<evidence type="ECO:0000256" key="4">
    <source>
        <dbReference type="ARBA" id="ARBA00022475"/>
    </source>
</evidence>
<evidence type="ECO:0000259" key="11">
    <source>
        <dbReference type="PROSITE" id="PS50928"/>
    </source>
</evidence>
<comment type="function">
    <text evidence="10">Part of the binding-protein-dependent transport system for phosphate; probably responsible for the translocation of the substrate across the membrane.</text>
</comment>
<feature type="transmembrane region" description="Helical" evidence="9">
    <location>
        <begin position="85"/>
        <end position="111"/>
    </location>
</feature>
<dbReference type="PANTHER" id="PTHR30425:SF1">
    <property type="entry name" value="PHOSPHATE TRANSPORT SYSTEM PERMEASE PROTEIN PSTC"/>
    <property type="match status" value="1"/>
</dbReference>
<feature type="transmembrane region" description="Helical" evidence="9">
    <location>
        <begin position="176"/>
        <end position="199"/>
    </location>
</feature>
<dbReference type="AlphaFoldDB" id="A0A928VL64"/>
<gene>
    <name evidence="12" type="primary">pstC</name>
    <name evidence="12" type="ORF">IQ266_12890</name>
</gene>
<sequence length="320" mass="34332">MALSSEKPVIASEMRRERSPLSRKLDTGFVWLTGVFAISLAVILLTIAIQVGYRALPAMQEFGLGFLVTQRWDPVNDIYGALPQIYGTLVSSFIGLILALPIGLGVAIFLSEDFLPTKIQRPIVFLVELLAAIPSVVYGLWGIFVLIPILRNMGVALNGGLSWIPLFSSAPTGPGMYVAGVILAIMILPIIAAISRDALVAVPDTLRQAAYGLSATRWETILKIIMPAAFSGIVGGTMLALGRAMGETMAVTMVIGNANKIKPSLFDQGSTISSLLANQFAEADGLQISSLMYAAFVLFLITLIVNVLAELIVRRIRTKV</sequence>
<dbReference type="Gene3D" id="1.10.3720.10">
    <property type="entry name" value="MetI-like"/>
    <property type="match status" value="1"/>
</dbReference>
<reference evidence="12" key="1">
    <citation type="submission" date="2020-10" db="EMBL/GenBank/DDBJ databases">
        <authorList>
            <person name="Castelo-Branco R."/>
            <person name="Eusebio N."/>
            <person name="Adriana R."/>
            <person name="Vieira A."/>
            <person name="Brugerolle De Fraissinette N."/>
            <person name="Rezende De Castro R."/>
            <person name="Schneider M.P."/>
            <person name="Vasconcelos V."/>
            <person name="Leao P.N."/>
        </authorList>
    </citation>
    <scope>NUCLEOTIDE SEQUENCE</scope>
    <source>
        <strain evidence="12">LEGE 11480</strain>
    </source>
</reference>
<keyword evidence="13" id="KW-1185">Reference proteome</keyword>